<evidence type="ECO:0000313" key="2">
    <source>
        <dbReference type="EMBL" id="KNF03104.1"/>
    </source>
</evidence>
<dbReference type="Proteomes" id="UP000054564">
    <property type="component" value="Unassembled WGS sequence"/>
</dbReference>
<comment type="caution">
    <text evidence="2">The sequence shown here is derived from an EMBL/GenBank/DDBJ whole genome shotgun (WGS) entry which is preliminary data.</text>
</comment>
<accession>A0A0L0VUX9</accession>
<keyword evidence="3" id="KW-1185">Reference proteome</keyword>
<evidence type="ECO:0000313" key="3">
    <source>
        <dbReference type="Proteomes" id="UP000054564"/>
    </source>
</evidence>
<dbReference type="AlphaFoldDB" id="A0A0L0VUX9"/>
<reference evidence="3" key="1">
    <citation type="submission" date="2014-03" db="EMBL/GenBank/DDBJ databases">
        <title>The Genome Sequence of Puccinia striiformis f. sp. tritici PST-78.</title>
        <authorList>
            <consortium name="The Broad Institute Genome Sequencing Platform"/>
            <person name="Cuomo C."/>
            <person name="Hulbert S."/>
            <person name="Chen X."/>
            <person name="Walker B."/>
            <person name="Young S.K."/>
            <person name="Zeng Q."/>
            <person name="Gargeya S."/>
            <person name="Fitzgerald M."/>
            <person name="Haas B."/>
            <person name="Abouelleil A."/>
            <person name="Alvarado L."/>
            <person name="Arachchi H.M."/>
            <person name="Berlin A.M."/>
            <person name="Chapman S.B."/>
            <person name="Goldberg J."/>
            <person name="Griggs A."/>
            <person name="Gujja S."/>
            <person name="Hansen M."/>
            <person name="Howarth C."/>
            <person name="Imamovic A."/>
            <person name="Larimer J."/>
            <person name="McCowan C."/>
            <person name="Montmayeur A."/>
            <person name="Murphy C."/>
            <person name="Neiman D."/>
            <person name="Pearson M."/>
            <person name="Priest M."/>
            <person name="Roberts A."/>
            <person name="Saif S."/>
            <person name="Shea T."/>
            <person name="Sisk P."/>
            <person name="Sykes S."/>
            <person name="Wortman J."/>
            <person name="Nusbaum C."/>
            <person name="Birren B."/>
        </authorList>
    </citation>
    <scope>NUCLEOTIDE SEQUENCE [LARGE SCALE GENOMIC DNA]</scope>
    <source>
        <strain evidence="3">race PST-78</strain>
    </source>
</reference>
<feature type="region of interest" description="Disordered" evidence="1">
    <location>
        <begin position="128"/>
        <end position="160"/>
    </location>
</feature>
<gene>
    <name evidence="2" type="ORF">PSTG_03688</name>
</gene>
<proteinExistence type="predicted"/>
<name>A0A0L0VUX9_9BASI</name>
<dbReference type="EMBL" id="AJIL01000019">
    <property type="protein sequence ID" value="KNF03104.1"/>
    <property type="molecule type" value="Genomic_DNA"/>
</dbReference>
<evidence type="ECO:0000256" key="1">
    <source>
        <dbReference type="SAM" id="MobiDB-lite"/>
    </source>
</evidence>
<feature type="compositionally biased region" description="Polar residues" evidence="1">
    <location>
        <begin position="142"/>
        <end position="151"/>
    </location>
</feature>
<organism evidence="2 3">
    <name type="scientific">Puccinia striiformis f. sp. tritici PST-78</name>
    <dbReference type="NCBI Taxonomy" id="1165861"/>
    <lineage>
        <taxon>Eukaryota</taxon>
        <taxon>Fungi</taxon>
        <taxon>Dikarya</taxon>
        <taxon>Basidiomycota</taxon>
        <taxon>Pucciniomycotina</taxon>
        <taxon>Pucciniomycetes</taxon>
        <taxon>Pucciniales</taxon>
        <taxon>Pucciniaceae</taxon>
        <taxon>Puccinia</taxon>
    </lineage>
</organism>
<sequence>MTSPQENLLRTCRDPLLTSLPIGTLTSVPIPLLTSHNVSLLTLAPLDSNIEFLEIPMPPLTSGRLSSLSHAPLAAFRGPSLTSLPTGTHTLVPMPLFTSRHVPLLTPAGRWQPSKESDIEIMTGPQENLLRNHPFPSRPTKRPQTFEATTEPSKKKTRQRRHALVRVCPLVAPDTVGPPTRSIIFPNVSNNSLTVLHWDGVYDVARESQFLNNLNEWDTNVLKSNAMESGRRGLNEIVEILKVQKTRDKFADAALLVVMNQFRLCLNVILQMVEEGLPGVYITVEHDIPGVARKLLGFLLEEKNVNIFK</sequence>
<protein>
    <submittedName>
        <fullName evidence="2">Uncharacterized protein</fullName>
    </submittedName>
</protein>